<keyword evidence="3" id="KW-1185">Reference proteome</keyword>
<feature type="compositionally biased region" description="Pro residues" evidence="1">
    <location>
        <begin position="13"/>
        <end position="37"/>
    </location>
</feature>
<feature type="compositionally biased region" description="Low complexity" evidence="1">
    <location>
        <begin position="43"/>
        <end position="55"/>
    </location>
</feature>
<accession>A0AAE1PUL8</accession>
<dbReference type="AlphaFoldDB" id="A0AAE1PUL8"/>
<feature type="region of interest" description="Disordered" evidence="1">
    <location>
        <begin position="169"/>
        <end position="248"/>
    </location>
</feature>
<evidence type="ECO:0000313" key="3">
    <source>
        <dbReference type="Proteomes" id="UP001292094"/>
    </source>
</evidence>
<feature type="region of interest" description="Disordered" evidence="1">
    <location>
        <begin position="1"/>
        <end position="55"/>
    </location>
</feature>
<comment type="caution">
    <text evidence="2">The sequence shown here is derived from an EMBL/GenBank/DDBJ whole genome shotgun (WGS) entry which is preliminary data.</text>
</comment>
<dbReference type="Proteomes" id="UP001292094">
    <property type="component" value="Unassembled WGS sequence"/>
</dbReference>
<organism evidence="2 3">
    <name type="scientific">Petrolisthes manimaculis</name>
    <dbReference type="NCBI Taxonomy" id="1843537"/>
    <lineage>
        <taxon>Eukaryota</taxon>
        <taxon>Metazoa</taxon>
        <taxon>Ecdysozoa</taxon>
        <taxon>Arthropoda</taxon>
        <taxon>Crustacea</taxon>
        <taxon>Multicrustacea</taxon>
        <taxon>Malacostraca</taxon>
        <taxon>Eumalacostraca</taxon>
        <taxon>Eucarida</taxon>
        <taxon>Decapoda</taxon>
        <taxon>Pleocyemata</taxon>
        <taxon>Anomura</taxon>
        <taxon>Galatheoidea</taxon>
        <taxon>Porcellanidae</taxon>
        <taxon>Petrolisthes</taxon>
    </lineage>
</organism>
<feature type="non-terminal residue" evidence="2">
    <location>
        <position position="1"/>
    </location>
</feature>
<protein>
    <submittedName>
        <fullName evidence="2">Uncharacterized protein</fullName>
    </submittedName>
</protein>
<gene>
    <name evidence="2" type="ORF">Pmani_013705</name>
</gene>
<reference evidence="2" key="1">
    <citation type="submission" date="2023-11" db="EMBL/GenBank/DDBJ databases">
        <title>Genome assemblies of two species of porcelain crab, Petrolisthes cinctipes and Petrolisthes manimaculis (Anomura: Porcellanidae).</title>
        <authorList>
            <person name="Angst P."/>
        </authorList>
    </citation>
    <scope>NUCLEOTIDE SEQUENCE</scope>
    <source>
        <strain evidence="2">PB745_02</strain>
        <tissue evidence="2">Gill</tissue>
    </source>
</reference>
<feature type="compositionally biased region" description="Pro residues" evidence="1">
    <location>
        <begin position="204"/>
        <end position="214"/>
    </location>
</feature>
<proteinExistence type="predicted"/>
<feature type="compositionally biased region" description="Pro residues" evidence="1">
    <location>
        <begin position="224"/>
        <end position="233"/>
    </location>
</feature>
<sequence length="277" mass="28921">NQRVLGGPLLPNAKPPYQAPPPQQQQQPQPPLPPTPCYHPHHPQQQPPTTIITSTPPHVHVLISPTTLPPPRHNNIITTHTRPLPPSVPHIYMPLPRLSHPTQTPPRVPASMTSSFTSNTSDAASGVSMSSGCVVEKSCGVERGIQSSLPSLTYEAIRALGEDIQAFRHTQQITDDESVKSAGGRGGGSNSEAGGTISSQVPPTFEPPGPPSTAPPHSTSSNPLVPPPTPPIGPQAGTLAPGGSLPPLEIGVAPLEEAESDCLEDHVIGQAVLPARL</sequence>
<dbReference type="PRINTS" id="PR01217">
    <property type="entry name" value="PRICHEXTENSN"/>
</dbReference>
<name>A0AAE1PUL8_9EUCA</name>
<feature type="compositionally biased region" description="Polar residues" evidence="1">
    <location>
        <begin position="111"/>
        <end position="127"/>
    </location>
</feature>
<dbReference type="EMBL" id="JAWZYT010001155">
    <property type="protein sequence ID" value="KAK4315046.1"/>
    <property type="molecule type" value="Genomic_DNA"/>
</dbReference>
<feature type="region of interest" description="Disordered" evidence="1">
    <location>
        <begin position="101"/>
        <end position="127"/>
    </location>
</feature>
<evidence type="ECO:0000256" key="1">
    <source>
        <dbReference type="SAM" id="MobiDB-lite"/>
    </source>
</evidence>
<evidence type="ECO:0000313" key="2">
    <source>
        <dbReference type="EMBL" id="KAK4315046.1"/>
    </source>
</evidence>